<organism evidence="6 7">
    <name type="scientific">Neobacillus cucumis</name>
    <dbReference type="NCBI Taxonomy" id="1740721"/>
    <lineage>
        <taxon>Bacteria</taxon>
        <taxon>Bacillati</taxon>
        <taxon>Bacillota</taxon>
        <taxon>Bacilli</taxon>
        <taxon>Bacillales</taxon>
        <taxon>Bacillaceae</taxon>
        <taxon>Neobacillus</taxon>
    </lineage>
</organism>
<keyword evidence="2" id="KW-0805">Transcription regulation</keyword>
<dbReference type="Pfam" id="PF00126">
    <property type="entry name" value="HTH_1"/>
    <property type="match status" value="1"/>
</dbReference>
<feature type="domain" description="HTH lysR-type" evidence="5">
    <location>
        <begin position="1"/>
        <end position="58"/>
    </location>
</feature>
<accession>A0A2N5HH03</accession>
<dbReference type="PRINTS" id="PR00039">
    <property type="entry name" value="HTHLYSR"/>
</dbReference>
<dbReference type="Proteomes" id="UP000234950">
    <property type="component" value="Unassembled WGS sequence"/>
</dbReference>
<sequence length="301" mass="35569">MDEKDWVILQTIFQERNISKAAEKLYISQPALTYRLQQLEREFGTMIVARGKRGVEFTAQGEYIAQYARNMILQLRNTKEFVQNMDKEIRGVLRIGVSGIFARYELPAILKEFINHYPNVEVNVKTGWSAEINHLLHKEEVHVGIVRGNYIWQEEKYLFREEPMLIVSQKQIKNIKELPNLPRVNYETDQTQKTLIDNWWQETFDQPPTVTMEVDRIDTCKEMVLMGLGYAILPSICLKKEDDVHKIILTKKNREPLKRNTWLLYRERSLSLSAVQAFVDFLKEYDNIKIDDKDLIPQKFE</sequence>
<evidence type="ECO:0000256" key="3">
    <source>
        <dbReference type="ARBA" id="ARBA00023125"/>
    </source>
</evidence>
<evidence type="ECO:0000256" key="4">
    <source>
        <dbReference type="ARBA" id="ARBA00023163"/>
    </source>
</evidence>
<dbReference type="CDD" id="cd05466">
    <property type="entry name" value="PBP2_LTTR_substrate"/>
    <property type="match status" value="1"/>
</dbReference>
<evidence type="ECO:0000259" key="5">
    <source>
        <dbReference type="PROSITE" id="PS50931"/>
    </source>
</evidence>
<dbReference type="PANTHER" id="PTHR30126">
    <property type="entry name" value="HTH-TYPE TRANSCRIPTIONAL REGULATOR"/>
    <property type="match status" value="1"/>
</dbReference>
<evidence type="ECO:0000256" key="2">
    <source>
        <dbReference type="ARBA" id="ARBA00023015"/>
    </source>
</evidence>
<dbReference type="Gene3D" id="1.10.10.10">
    <property type="entry name" value="Winged helix-like DNA-binding domain superfamily/Winged helix DNA-binding domain"/>
    <property type="match status" value="1"/>
</dbReference>
<dbReference type="PROSITE" id="PS50931">
    <property type="entry name" value="HTH_LYSR"/>
    <property type="match status" value="1"/>
</dbReference>
<dbReference type="GO" id="GO:0000976">
    <property type="term" value="F:transcription cis-regulatory region binding"/>
    <property type="evidence" value="ECO:0007669"/>
    <property type="project" value="TreeGrafter"/>
</dbReference>
<dbReference type="SUPFAM" id="SSF53850">
    <property type="entry name" value="Periplasmic binding protein-like II"/>
    <property type="match status" value="1"/>
</dbReference>
<comment type="similarity">
    <text evidence="1">Belongs to the LysR transcriptional regulatory family.</text>
</comment>
<dbReference type="EMBL" id="PGVE01000042">
    <property type="protein sequence ID" value="PLS04794.1"/>
    <property type="molecule type" value="Genomic_DNA"/>
</dbReference>
<dbReference type="Pfam" id="PF03466">
    <property type="entry name" value="LysR_substrate"/>
    <property type="match status" value="1"/>
</dbReference>
<keyword evidence="7" id="KW-1185">Reference proteome</keyword>
<dbReference type="RefSeq" id="WP_101647972.1">
    <property type="nucleotide sequence ID" value="NZ_PGVE01000042.1"/>
</dbReference>
<dbReference type="InterPro" id="IPR000847">
    <property type="entry name" value="LysR_HTH_N"/>
</dbReference>
<evidence type="ECO:0000313" key="7">
    <source>
        <dbReference type="Proteomes" id="UP000234950"/>
    </source>
</evidence>
<dbReference type="AlphaFoldDB" id="A0A2N5HH03"/>
<dbReference type="InterPro" id="IPR036390">
    <property type="entry name" value="WH_DNA-bd_sf"/>
</dbReference>
<dbReference type="SUPFAM" id="SSF46785">
    <property type="entry name" value="Winged helix' DNA-binding domain"/>
    <property type="match status" value="1"/>
</dbReference>
<dbReference type="GO" id="GO:0003700">
    <property type="term" value="F:DNA-binding transcription factor activity"/>
    <property type="evidence" value="ECO:0007669"/>
    <property type="project" value="InterPro"/>
</dbReference>
<dbReference type="PANTHER" id="PTHR30126:SF78">
    <property type="entry name" value="HTH LYSR-TYPE DOMAIN-CONTAINING PROTEIN"/>
    <property type="match status" value="1"/>
</dbReference>
<keyword evidence="3" id="KW-0238">DNA-binding</keyword>
<dbReference type="InterPro" id="IPR036388">
    <property type="entry name" value="WH-like_DNA-bd_sf"/>
</dbReference>
<comment type="caution">
    <text evidence="6">The sequence shown here is derived from an EMBL/GenBank/DDBJ whole genome shotgun (WGS) entry which is preliminary data.</text>
</comment>
<name>A0A2N5HH03_9BACI</name>
<evidence type="ECO:0000313" key="6">
    <source>
        <dbReference type="EMBL" id="PLS04794.1"/>
    </source>
</evidence>
<keyword evidence="4" id="KW-0804">Transcription</keyword>
<proteinExistence type="inferred from homology"/>
<protein>
    <submittedName>
        <fullName evidence="6">LysR family transcriptional regulator</fullName>
    </submittedName>
</protein>
<dbReference type="InterPro" id="IPR005119">
    <property type="entry name" value="LysR_subst-bd"/>
</dbReference>
<reference evidence="6 7" key="1">
    <citation type="submission" date="2017-11" db="EMBL/GenBank/DDBJ databases">
        <title>Comparitive Functional Genomics of Dry Heat Resistant strains isolated from the Viking Spacecraft.</title>
        <authorList>
            <person name="Seuylemezian A."/>
            <person name="Cooper K."/>
            <person name="Vaishampayan P."/>
        </authorList>
    </citation>
    <scope>NUCLEOTIDE SEQUENCE [LARGE SCALE GENOMIC DNA]</scope>
    <source>
        <strain evidence="6 7">V32-6</strain>
    </source>
</reference>
<gene>
    <name evidence="6" type="ORF">CVD27_11110</name>
</gene>
<evidence type="ECO:0000256" key="1">
    <source>
        <dbReference type="ARBA" id="ARBA00009437"/>
    </source>
</evidence>
<dbReference type="OrthoDB" id="107670at2"/>
<dbReference type="Gene3D" id="3.40.190.290">
    <property type="match status" value="1"/>
</dbReference>